<keyword evidence="3" id="KW-1185">Reference proteome</keyword>
<protein>
    <submittedName>
        <fullName evidence="2">Putative competence-damaged protein CinA</fullName>
    </submittedName>
</protein>
<dbReference type="KEGG" id="awd:AWOD_I_0511"/>
<organism evidence="2 3">
    <name type="scientific">Aliivibrio wodanis</name>
    <dbReference type="NCBI Taxonomy" id="80852"/>
    <lineage>
        <taxon>Bacteria</taxon>
        <taxon>Pseudomonadati</taxon>
        <taxon>Pseudomonadota</taxon>
        <taxon>Gammaproteobacteria</taxon>
        <taxon>Vibrionales</taxon>
        <taxon>Vibrionaceae</taxon>
        <taxon>Aliivibrio</taxon>
    </lineage>
</organism>
<dbReference type="Proteomes" id="UP000032427">
    <property type="component" value="Chromosome 1"/>
</dbReference>
<evidence type="ECO:0000313" key="2">
    <source>
        <dbReference type="EMBL" id="CED70605.1"/>
    </source>
</evidence>
<dbReference type="Pfam" id="PF02464">
    <property type="entry name" value="CinA"/>
    <property type="match status" value="1"/>
</dbReference>
<feature type="domain" description="CinA C-terminal" evidence="1">
    <location>
        <begin position="7"/>
        <end position="159"/>
    </location>
</feature>
<evidence type="ECO:0000259" key="1">
    <source>
        <dbReference type="Pfam" id="PF02464"/>
    </source>
</evidence>
<name>A0A090IQM6_9GAMM</name>
<dbReference type="SUPFAM" id="SSF142433">
    <property type="entry name" value="CinA-like"/>
    <property type="match status" value="1"/>
</dbReference>
<evidence type="ECO:0000313" key="3">
    <source>
        <dbReference type="Proteomes" id="UP000032427"/>
    </source>
</evidence>
<dbReference type="InterPro" id="IPR008136">
    <property type="entry name" value="CinA_C"/>
</dbReference>
<sequence length="165" mass="17536">MDMTKNAQLAQEVGELLMQQGKTMACAESCTGGGVAFCATENAGSSAWFERGFVTYSNEAKQESLGVSLDTLSAFGAVSEAVVKEMAIGTLRNSHADISVSISGIAGPGGATEDKPIGTVCFGFADQTNWHQETTVYFTGDRSEVRQSAIEYAFLTIKTRLLELN</sequence>
<dbReference type="EMBL" id="LN554846">
    <property type="protein sequence ID" value="CED70605.1"/>
    <property type="molecule type" value="Genomic_DNA"/>
</dbReference>
<dbReference type="OrthoDB" id="9801454at2"/>
<gene>
    <name evidence="2" type="ORF">AWOD_I_0511</name>
</gene>
<dbReference type="GeneID" id="28540058"/>
<reference evidence="3" key="1">
    <citation type="submission" date="2014-09" db="EMBL/GenBank/DDBJ databases">
        <authorList>
            <person name="Hjerde E."/>
        </authorList>
    </citation>
    <scope>NUCLEOTIDE SEQUENCE [LARGE SCALE GENOMIC DNA]</scope>
    <source>
        <strain evidence="3">06/09/139</strain>
    </source>
</reference>
<dbReference type="AlphaFoldDB" id="A0A090IQM6"/>
<dbReference type="Gene3D" id="3.90.950.20">
    <property type="entry name" value="CinA-like"/>
    <property type="match status" value="1"/>
</dbReference>
<dbReference type="NCBIfam" id="TIGR00199">
    <property type="entry name" value="PncC_domain"/>
    <property type="match status" value="1"/>
</dbReference>
<accession>A0A090IQM6</accession>
<dbReference type="STRING" id="80852.AWOD_I_0511"/>
<dbReference type="PATRIC" id="fig|80852.17.peg.519"/>
<dbReference type="HOGENOM" id="CLU_030805_1_1_6"/>
<proteinExistence type="predicted"/>
<dbReference type="InterPro" id="IPR036653">
    <property type="entry name" value="CinA-like_C"/>
</dbReference>